<evidence type="ECO:0000256" key="4">
    <source>
        <dbReference type="ARBA" id="ARBA00022741"/>
    </source>
</evidence>
<name>A0A316J6X5_9HYPH</name>
<dbReference type="Gene3D" id="3.40.50.300">
    <property type="entry name" value="P-loop containing nucleotide triphosphate hydrolases"/>
    <property type="match status" value="1"/>
</dbReference>
<dbReference type="OrthoDB" id="9802264at2"/>
<keyword evidence="8" id="KW-1185">Reference proteome</keyword>
<dbReference type="FunFam" id="3.40.50.300:FF:000425">
    <property type="entry name" value="Probable ABC transporter, ATP-binding subunit"/>
    <property type="match status" value="1"/>
</dbReference>
<dbReference type="InterPro" id="IPR013611">
    <property type="entry name" value="Transp-assoc_OB_typ2"/>
</dbReference>
<dbReference type="PROSITE" id="PS00211">
    <property type="entry name" value="ABC_TRANSPORTER_1"/>
    <property type="match status" value="1"/>
</dbReference>
<organism evidence="7 8">
    <name type="scientific">Falsochrobactrum shanghaiense</name>
    <dbReference type="NCBI Taxonomy" id="2201899"/>
    <lineage>
        <taxon>Bacteria</taxon>
        <taxon>Pseudomonadati</taxon>
        <taxon>Pseudomonadota</taxon>
        <taxon>Alphaproteobacteria</taxon>
        <taxon>Hyphomicrobiales</taxon>
        <taxon>Brucellaceae</taxon>
        <taxon>Falsochrobactrum</taxon>
    </lineage>
</organism>
<evidence type="ECO:0000313" key="8">
    <source>
        <dbReference type="Proteomes" id="UP000245865"/>
    </source>
</evidence>
<dbReference type="Proteomes" id="UP000245865">
    <property type="component" value="Unassembled WGS sequence"/>
</dbReference>
<accession>A0A316J6X5</accession>
<sequence>MAFLELEGLEKKYGDLTVVKSINLAVEKGQLVCLLGPSGCGKTTTLRLVAGFVGASGGEIRVGGKVVSSASSTVAPENRNMSMIFQSYALWPHMTVFQNVAYGLRLRKDPEEEVNRRVREILTTTQLLPLEKRYPGELSGGQQQRVSLARALVVKPEILLLDEPLSNLDANLREEMRFEIRRLHDEFKYTTVYVTHDQSEAMTTADVIVVMNNGYIEQYGSPEDIYARPESEFVARFIGGTNILTGDRLSDTSLGSKGGFTLQCGSGRLAESGPGVASIRHHDIHIGRERRSDTNSVSGAVTRQVYMGSHRDYLVDIPGGETVRAIAPVEVELPIGSEAWLYFPEEKCRALSR</sequence>
<comment type="similarity">
    <text evidence="2">Belongs to the ABC transporter superfamily.</text>
</comment>
<dbReference type="RefSeq" id="WP_109707901.1">
    <property type="nucleotide sequence ID" value="NZ_QGDB01000009.1"/>
</dbReference>
<keyword evidence="5 7" id="KW-0067">ATP-binding</keyword>
<dbReference type="GO" id="GO:0043190">
    <property type="term" value="C:ATP-binding cassette (ABC) transporter complex"/>
    <property type="evidence" value="ECO:0007669"/>
    <property type="project" value="InterPro"/>
</dbReference>
<keyword evidence="4" id="KW-0547">Nucleotide-binding</keyword>
<dbReference type="SUPFAM" id="SSF50331">
    <property type="entry name" value="MOP-like"/>
    <property type="match status" value="1"/>
</dbReference>
<dbReference type="InterPro" id="IPR050093">
    <property type="entry name" value="ABC_SmlMolc_Importer"/>
</dbReference>
<dbReference type="InterPro" id="IPR003439">
    <property type="entry name" value="ABC_transporter-like_ATP-bd"/>
</dbReference>
<feature type="domain" description="ABC transporter" evidence="6">
    <location>
        <begin position="4"/>
        <end position="238"/>
    </location>
</feature>
<evidence type="ECO:0000256" key="1">
    <source>
        <dbReference type="ARBA" id="ARBA00004533"/>
    </source>
</evidence>
<dbReference type="InterPro" id="IPR017871">
    <property type="entry name" value="ABC_transporter-like_CS"/>
</dbReference>
<dbReference type="Pfam" id="PF08402">
    <property type="entry name" value="TOBE_2"/>
    <property type="match status" value="1"/>
</dbReference>
<comment type="caution">
    <text evidence="7">The sequence shown here is derived from an EMBL/GenBank/DDBJ whole genome shotgun (WGS) entry which is preliminary data.</text>
</comment>
<dbReference type="GO" id="GO:0022857">
    <property type="term" value="F:transmembrane transporter activity"/>
    <property type="evidence" value="ECO:0007669"/>
    <property type="project" value="InterPro"/>
</dbReference>
<evidence type="ECO:0000256" key="5">
    <source>
        <dbReference type="ARBA" id="ARBA00022840"/>
    </source>
</evidence>
<dbReference type="GO" id="GO:0005524">
    <property type="term" value="F:ATP binding"/>
    <property type="evidence" value="ECO:0007669"/>
    <property type="project" value="UniProtKB-KW"/>
</dbReference>
<evidence type="ECO:0000313" key="7">
    <source>
        <dbReference type="EMBL" id="PWL16519.1"/>
    </source>
</evidence>
<protein>
    <submittedName>
        <fullName evidence="7">ABC transporter ATP-binding protein</fullName>
    </submittedName>
</protein>
<dbReference type="PANTHER" id="PTHR42781">
    <property type="entry name" value="SPERMIDINE/PUTRESCINE IMPORT ATP-BINDING PROTEIN POTA"/>
    <property type="match status" value="1"/>
</dbReference>
<comment type="subcellular location">
    <subcellularLocation>
        <location evidence="1">Cell inner membrane</location>
    </subcellularLocation>
</comment>
<dbReference type="SUPFAM" id="SSF52540">
    <property type="entry name" value="P-loop containing nucleoside triphosphate hydrolases"/>
    <property type="match status" value="1"/>
</dbReference>
<evidence type="ECO:0000256" key="2">
    <source>
        <dbReference type="ARBA" id="ARBA00005417"/>
    </source>
</evidence>
<dbReference type="PROSITE" id="PS50893">
    <property type="entry name" value="ABC_TRANSPORTER_2"/>
    <property type="match status" value="1"/>
</dbReference>
<dbReference type="GO" id="GO:0015697">
    <property type="term" value="P:quaternary ammonium group transport"/>
    <property type="evidence" value="ECO:0007669"/>
    <property type="project" value="UniProtKB-ARBA"/>
</dbReference>
<evidence type="ECO:0000259" key="6">
    <source>
        <dbReference type="PROSITE" id="PS50893"/>
    </source>
</evidence>
<evidence type="ECO:0000256" key="3">
    <source>
        <dbReference type="ARBA" id="ARBA00022448"/>
    </source>
</evidence>
<dbReference type="SMART" id="SM00382">
    <property type="entry name" value="AAA"/>
    <property type="match status" value="1"/>
</dbReference>
<dbReference type="Pfam" id="PF00005">
    <property type="entry name" value="ABC_tran"/>
    <property type="match status" value="1"/>
</dbReference>
<dbReference type="InterPro" id="IPR003593">
    <property type="entry name" value="AAA+_ATPase"/>
</dbReference>
<dbReference type="GO" id="GO:0016887">
    <property type="term" value="F:ATP hydrolysis activity"/>
    <property type="evidence" value="ECO:0007669"/>
    <property type="project" value="InterPro"/>
</dbReference>
<proteinExistence type="inferred from homology"/>
<gene>
    <name evidence="7" type="ORF">DKP76_17175</name>
</gene>
<dbReference type="EMBL" id="QGDB01000009">
    <property type="protein sequence ID" value="PWL16519.1"/>
    <property type="molecule type" value="Genomic_DNA"/>
</dbReference>
<dbReference type="InterPro" id="IPR027417">
    <property type="entry name" value="P-loop_NTPase"/>
</dbReference>
<dbReference type="InterPro" id="IPR008995">
    <property type="entry name" value="Mo/tungstate-bd_C_term_dom"/>
</dbReference>
<keyword evidence="3" id="KW-0813">Transport</keyword>
<dbReference type="AlphaFoldDB" id="A0A316J6X5"/>
<reference evidence="7 8" key="1">
    <citation type="submission" date="2018-05" db="EMBL/GenBank/DDBJ databases">
        <title>Comparative genomic sequence analysis between strain HN4 and CCM 8460T (Falsochrobactrum ovis) will provide more evidence to prove that HN4 is a new species of Falsochrobactrum.</title>
        <authorList>
            <person name="Lyu W."/>
            <person name="Sun L."/>
            <person name="Yao L."/>
        </authorList>
    </citation>
    <scope>NUCLEOTIDE SEQUENCE [LARGE SCALE GENOMIC DNA]</scope>
    <source>
        <strain evidence="7 8">HN4</strain>
    </source>
</reference>
<dbReference type="PANTHER" id="PTHR42781:SF4">
    <property type="entry name" value="SPERMIDINE_PUTRESCINE IMPORT ATP-BINDING PROTEIN POTA"/>
    <property type="match status" value="1"/>
</dbReference>